<evidence type="ECO:0000256" key="1">
    <source>
        <dbReference type="ARBA" id="ARBA00022553"/>
    </source>
</evidence>
<dbReference type="InterPro" id="IPR011006">
    <property type="entry name" value="CheY-like_superfamily"/>
</dbReference>
<reference evidence="4 5" key="1">
    <citation type="submission" date="2018-08" db="EMBL/GenBank/DDBJ databases">
        <title>Pallidiluteibacterium maritimus gen. nov., sp. nov., isolated from coastal sediment.</title>
        <authorList>
            <person name="Zhou L.Y."/>
        </authorList>
    </citation>
    <scope>NUCLEOTIDE SEQUENCE [LARGE SCALE GENOMIC DNA]</scope>
    <source>
        <strain evidence="4 5">XSD2</strain>
    </source>
</reference>
<dbReference type="Proteomes" id="UP000265926">
    <property type="component" value="Unassembled WGS sequence"/>
</dbReference>
<dbReference type="SMART" id="SM00448">
    <property type="entry name" value="REC"/>
    <property type="match status" value="1"/>
</dbReference>
<feature type="domain" description="Response regulatory" evidence="3">
    <location>
        <begin position="5"/>
        <end position="120"/>
    </location>
</feature>
<dbReference type="PANTHER" id="PTHR44591">
    <property type="entry name" value="STRESS RESPONSE REGULATOR PROTEIN 1"/>
    <property type="match status" value="1"/>
</dbReference>
<evidence type="ECO:0000313" key="5">
    <source>
        <dbReference type="Proteomes" id="UP000265926"/>
    </source>
</evidence>
<evidence type="ECO:0000313" key="4">
    <source>
        <dbReference type="EMBL" id="RIJ50750.1"/>
    </source>
</evidence>
<dbReference type="RefSeq" id="WP_119436218.1">
    <property type="nucleotide sequence ID" value="NZ_QWGR01000001.1"/>
</dbReference>
<keyword evidence="1 2" id="KW-0597">Phosphoprotein</keyword>
<organism evidence="4 5">
    <name type="scientific">Maribellus luteus</name>
    <dbReference type="NCBI Taxonomy" id="2305463"/>
    <lineage>
        <taxon>Bacteria</taxon>
        <taxon>Pseudomonadati</taxon>
        <taxon>Bacteroidota</taxon>
        <taxon>Bacteroidia</taxon>
        <taxon>Marinilabiliales</taxon>
        <taxon>Prolixibacteraceae</taxon>
        <taxon>Maribellus</taxon>
    </lineage>
</organism>
<dbReference type="AlphaFoldDB" id="A0A399T2W9"/>
<dbReference type="EMBL" id="QWGR01000001">
    <property type="protein sequence ID" value="RIJ50750.1"/>
    <property type="molecule type" value="Genomic_DNA"/>
</dbReference>
<dbReference type="PROSITE" id="PS50110">
    <property type="entry name" value="RESPONSE_REGULATORY"/>
    <property type="match status" value="1"/>
</dbReference>
<comment type="caution">
    <text evidence="4">The sequence shown here is derived from an EMBL/GenBank/DDBJ whole genome shotgun (WGS) entry which is preliminary data.</text>
</comment>
<proteinExistence type="predicted"/>
<gene>
    <name evidence="4" type="ORF">D1614_02140</name>
</gene>
<dbReference type="InterPro" id="IPR001789">
    <property type="entry name" value="Sig_transdc_resp-reg_receiver"/>
</dbReference>
<accession>A0A399T2W9</accession>
<dbReference type="Gene3D" id="3.40.50.2300">
    <property type="match status" value="1"/>
</dbReference>
<evidence type="ECO:0000256" key="2">
    <source>
        <dbReference type="PROSITE-ProRule" id="PRU00169"/>
    </source>
</evidence>
<name>A0A399T2W9_9BACT</name>
<dbReference type="PANTHER" id="PTHR44591:SF19">
    <property type="entry name" value="TWO-COMPONENT RESPONSE REGULATOR-RELATED"/>
    <property type="match status" value="1"/>
</dbReference>
<dbReference type="SUPFAM" id="SSF52172">
    <property type="entry name" value="CheY-like"/>
    <property type="match status" value="1"/>
</dbReference>
<sequence>MSKPKILYVDDEPLNLMLLKVNFSKQYEVLTAPDGPSGLEILKNNHDIRVVLSDMKMPYMSGIEFIRLASDISPQSSYFIVTGFDFNAEIQEAQQQGLIRKYFSKPFKLNEIDFEIQQSLQLN</sequence>
<protein>
    <submittedName>
        <fullName evidence="4">Response regulator</fullName>
    </submittedName>
</protein>
<dbReference type="GO" id="GO:0000160">
    <property type="term" value="P:phosphorelay signal transduction system"/>
    <property type="evidence" value="ECO:0007669"/>
    <property type="project" value="InterPro"/>
</dbReference>
<dbReference type="OrthoDB" id="9789181at2"/>
<evidence type="ECO:0000259" key="3">
    <source>
        <dbReference type="PROSITE" id="PS50110"/>
    </source>
</evidence>
<dbReference type="InterPro" id="IPR050595">
    <property type="entry name" value="Bact_response_regulator"/>
</dbReference>
<feature type="modified residue" description="4-aspartylphosphate" evidence="2">
    <location>
        <position position="54"/>
    </location>
</feature>
<keyword evidence="5" id="KW-1185">Reference proteome</keyword>
<dbReference type="Pfam" id="PF00072">
    <property type="entry name" value="Response_reg"/>
    <property type="match status" value="1"/>
</dbReference>